<proteinExistence type="predicted"/>
<dbReference type="Gene3D" id="3.10.310.50">
    <property type="match status" value="1"/>
</dbReference>
<dbReference type="AlphaFoldDB" id="A0AAW9PVU3"/>
<dbReference type="NCBIfam" id="NF047379">
    <property type="entry name" value="photo_II_Psb32"/>
    <property type="match status" value="1"/>
</dbReference>
<dbReference type="InterPro" id="IPR007621">
    <property type="entry name" value="TPM_dom"/>
</dbReference>
<dbReference type="PANTHER" id="PTHR30373">
    <property type="entry name" value="UPF0603 PROTEIN YGCG"/>
    <property type="match status" value="1"/>
</dbReference>
<evidence type="ECO:0000256" key="1">
    <source>
        <dbReference type="SAM" id="Phobius"/>
    </source>
</evidence>
<evidence type="ECO:0000313" key="3">
    <source>
        <dbReference type="EMBL" id="MEE3719242.1"/>
    </source>
</evidence>
<feature type="domain" description="TPM" evidence="2">
    <location>
        <begin position="57"/>
        <end position="180"/>
    </location>
</feature>
<dbReference type="EMBL" id="JAZBJZ010000120">
    <property type="protein sequence ID" value="MEE3719242.1"/>
    <property type="molecule type" value="Genomic_DNA"/>
</dbReference>
<dbReference type="PANTHER" id="PTHR30373:SF2">
    <property type="entry name" value="UPF0603 PROTEIN YGCG"/>
    <property type="match status" value="1"/>
</dbReference>
<accession>A0AAW9PVU3</accession>
<evidence type="ECO:0000259" key="2">
    <source>
        <dbReference type="Pfam" id="PF04536"/>
    </source>
</evidence>
<organism evidence="3 4">
    <name type="scientific">Tumidithrix elongata BACA0141</name>
    <dbReference type="NCBI Taxonomy" id="2716417"/>
    <lineage>
        <taxon>Bacteria</taxon>
        <taxon>Bacillati</taxon>
        <taxon>Cyanobacteriota</taxon>
        <taxon>Cyanophyceae</taxon>
        <taxon>Pseudanabaenales</taxon>
        <taxon>Pseudanabaenaceae</taxon>
        <taxon>Tumidithrix</taxon>
        <taxon>Tumidithrix elongata</taxon>
    </lineage>
</organism>
<comment type="caution">
    <text evidence="3">The sequence shown here is derived from an EMBL/GenBank/DDBJ whole genome shotgun (WGS) entry which is preliminary data.</text>
</comment>
<feature type="transmembrane region" description="Helical" evidence="1">
    <location>
        <begin position="212"/>
        <end position="237"/>
    </location>
</feature>
<keyword evidence="1" id="KW-1133">Transmembrane helix</keyword>
<protein>
    <submittedName>
        <fullName evidence="3">TPM domain-containing protein</fullName>
    </submittedName>
</protein>
<sequence length="241" mass="26136">MLKHLTQLTKQAIERLILVGLVLFATCHVFAGAAIALEVYDIPSLAEIETKNGQTWVIDGAGVLSASTEAAATNQLKDLAKDTGLQVRFVTVDRIDFGQPVAQFTTELFDKWFPTAADKANQALLLIATEDHRTAFQIGDKVKTLLNEEQAKSVALETMFVPTQKANYNQAVADGTNRLALILAGKPDPGPPAIVEEKGETSNYTKAEDTDIGGSTVLVIVLLIAATIIPMVTYYWFQNQS</sequence>
<reference evidence="3" key="1">
    <citation type="submission" date="2024-01" db="EMBL/GenBank/DDBJ databases">
        <title>Bank of Algae and Cyanobacteria of the Azores (BACA) strain genomes.</title>
        <authorList>
            <person name="Luz R."/>
            <person name="Cordeiro R."/>
            <person name="Fonseca A."/>
            <person name="Goncalves V."/>
        </authorList>
    </citation>
    <scope>NUCLEOTIDE SEQUENCE</scope>
    <source>
        <strain evidence="3">BACA0141</strain>
    </source>
</reference>
<dbReference type="Proteomes" id="UP001333818">
    <property type="component" value="Unassembled WGS sequence"/>
</dbReference>
<name>A0AAW9PVU3_9CYAN</name>
<dbReference type="RefSeq" id="WP_330485679.1">
    <property type="nucleotide sequence ID" value="NZ_JAZBJZ010000120.1"/>
</dbReference>
<keyword evidence="4" id="KW-1185">Reference proteome</keyword>
<gene>
    <name evidence="3" type="ORF">V2H45_21080</name>
</gene>
<keyword evidence="1" id="KW-0812">Transmembrane</keyword>
<keyword evidence="1" id="KW-0472">Membrane</keyword>
<evidence type="ECO:0000313" key="4">
    <source>
        <dbReference type="Proteomes" id="UP001333818"/>
    </source>
</evidence>
<dbReference type="Pfam" id="PF04536">
    <property type="entry name" value="TPM_phosphatase"/>
    <property type="match status" value="1"/>
</dbReference>